<dbReference type="GeneID" id="5545284"/>
<proteinExistence type="predicted"/>
<dbReference type="InParanoid" id="A7TKT8"/>
<accession>A7TKT8</accession>
<dbReference type="PhylomeDB" id="A7TKT8"/>
<dbReference type="RefSeq" id="XP_001644951.1">
    <property type="nucleotide sequence ID" value="XM_001644901.1"/>
</dbReference>
<protein>
    <submittedName>
        <fullName evidence="2">Uncharacterized protein</fullName>
    </submittedName>
</protein>
<keyword evidence="3" id="KW-1185">Reference proteome</keyword>
<dbReference type="HOGENOM" id="CLU_1797903_0_0_1"/>
<dbReference type="KEGG" id="vpo:Kpol_1025p12"/>
<evidence type="ECO:0000313" key="2">
    <source>
        <dbReference type="EMBL" id="EDO17093.1"/>
    </source>
</evidence>
<feature type="chain" id="PRO_5002712962" evidence="1">
    <location>
        <begin position="19"/>
        <end position="144"/>
    </location>
</feature>
<organism evidence="3">
    <name type="scientific">Vanderwaltozyma polyspora (strain ATCC 22028 / DSM 70294 / BCRC 21397 / CBS 2163 / NBRC 10782 / NRRL Y-8283 / UCD 57-17)</name>
    <name type="common">Kluyveromyces polysporus</name>
    <dbReference type="NCBI Taxonomy" id="436907"/>
    <lineage>
        <taxon>Eukaryota</taxon>
        <taxon>Fungi</taxon>
        <taxon>Dikarya</taxon>
        <taxon>Ascomycota</taxon>
        <taxon>Saccharomycotina</taxon>
        <taxon>Saccharomycetes</taxon>
        <taxon>Saccharomycetales</taxon>
        <taxon>Saccharomycetaceae</taxon>
        <taxon>Vanderwaltozyma</taxon>
    </lineage>
</organism>
<sequence>MRITDTFLFSTYLALTLAASDYSVTIEQCLNTEHDDYIYPAIIWYYYAQYGPTLNQATYYPLWQLYEIGEVDKSLKQWYDMYPYDEGEDYSIQLDRDISRALDEDVKRLECSLLVLEAKGAEKTYLYGRLARKYNDWLNDGTEE</sequence>
<feature type="signal peptide" evidence="1">
    <location>
        <begin position="1"/>
        <end position="18"/>
    </location>
</feature>
<name>A7TKT8_VANPO</name>
<dbReference type="AlphaFoldDB" id="A7TKT8"/>
<evidence type="ECO:0000313" key="3">
    <source>
        <dbReference type="Proteomes" id="UP000000267"/>
    </source>
</evidence>
<reference evidence="2 3" key="1">
    <citation type="journal article" date="2007" name="Proc. Natl. Acad. Sci. U.S.A.">
        <title>Independent sorting-out of thousands of duplicated gene pairs in two yeast species descended from a whole-genome duplication.</title>
        <authorList>
            <person name="Scannell D.R."/>
            <person name="Frank A.C."/>
            <person name="Conant G.C."/>
            <person name="Byrne K.P."/>
            <person name="Woolfit M."/>
            <person name="Wolfe K.H."/>
        </authorList>
    </citation>
    <scope>NUCLEOTIDE SEQUENCE [LARGE SCALE GENOMIC DNA]</scope>
    <source>
        <strain evidence="3">ATCC 22028 / DSM 70294 / BCRC 21397 / CBS 2163 / NBRC 10782 / NRRL Y-8283 / UCD 57-17</strain>
    </source>
</reference>
<dbReference type="Proteomes" id="UP000000267">
    <property type="component" value="Unassembled WGS sequence"/>
</dbReference>
<dbReference type="EMBL" id="DS480410">
    <property type="protein sequence ID" value="EDO17093.1"/>
    <property type="molecule type" value="Genomic_DNA"/>
</dbReference>
<keyword evidence="1" id="KW-0732">Signal</keyword>
<evidence type="ECO:0000256" key="1">
    <source>
        <dbReference type="SAM" id="SignalP"/>
    </source>
</evidence>
<gene>
    <name evidence="2" type="ORF">Kpol_1025p12</name>
</gene>